<dbReference type="Pfam" id="PF04488">
    <property type="entry name" value="Gly_transf_sug"/>
    <property type="match status" value="1"/>
</dbReference>
<keyword evidence="1" id="KW-0812">Transmembrane</keyword>
<dbReference type="InterPro" id="IPR051981">
    <property type="entry name" value="Glycosyltransf_32"/>
</dbReference>
<keyword evidence="3" id="KW-1185">Reference proteome</keyword>
<name>A0A8R1WS47_BOMMO</name>
<accession>A0A8R1WS47</accession>
<evidence type="ECO:0008006" key="4">
    <source>
        <dbReference type="Google" id="ProtNLM"/>
    </source>
</evidence>
<dbReference type="Gene3D" id="3.90.550.20">
    <property type="match status" value="1"/>
</dbReference>
<reference evidence="3" key="1">
    <citation type="journal article" date="2008" name="Insect Biochem. Mol. Biol.">
        <title>The genome of a lepidopteran model insect, the silkworm Bombyx mori.</title>
        <authorList>
            <consortium name="International Silkworm Genome Consortium"/>
        </authorList>
    </citation>
    <scope>NUCLEOTIDE SEQUENCE [LARGE SCALE GENOMIC DNA]</scope>
    <source>
        <strain evidence="3">p50T</strain>
    </source>
</reference>
<feature type="transmembrane region" description="Helical" evidence="1">
    <location>
        <begin position="12"/>
        <end position="30"/>
    </location>
</feature>
<evidence type="ECO:0000313" key="3">
    <source>
        <dbReference type="Proteomes" id="UP000005204"/>
    </source>
</evidence>
<proteinExistence type="predicted"/>
<keyword evidence="1" id="KW-0472">Membrane</keyword>
<organism evidence="2 3">
    <name type="scientific">Bombyx mori</name>
    <name type="common">Silk moth</name>
    <dbReference type="NCBI Taxonomy" id="7091"/>
    <lineage>
        <taxon>Eukaryota</taxon>
        <taxon>Metazoa</taxon>
        <taxon>Ecdysozoa</taxon>
        <taxon>Arthropoda</taxon>
        <taxon>Hexapoda</taxon>
        <taxon>Insecta</taxon>
        <taxon>Pterygota</taxon>
        <taxon>Neoptera</taxon>
        <taxon>Endopterygota</taxon>
        <taxon>Lepidoptera</taxon>
        <taxon>Glossata</taxon>
        <taxon>Ditrysia</taxon>
        <taxon>Bombycoidea</taxon>
        <taxon>Bombycidae</taxon>
        <taxon>Bombycinae</taxon>
        <taxon>Bombyx</taxon>
    </lineage>
</organism>
<dbReference type="InterPro" id="IPR029044">
    <property type="entry name" value="Nucleotide-diphossugar_trans"/>
</dbReference>
<reference evidence="2" key="2">
    <citation type="submission" date="2022-06" db="UniProtKB">
        <authorList>
            <consortium name="EnsemblMetazoa"/>
        </authorList>
    </citation>
    <scope>IDENTIFICATION</scope>
    <source>
        <strain evidence="2">p50T (Dazao)</strain>
    </source>
</reference>
<evidence type="ECO:0000256" key="1">
    <source>
        <dbReference type="SAM" id="Phobius"/>
    </source>
</evidence>
<evidence type="ECO:0000313" key="2">
    <source>
        <dbReference type="EnsemblMetazoa" id="XP_004934093.4"/>
    </source>
</evidence>
<dbReference type="Proteomes" id="UP000005204">
    <property type="component" value="Unassembled WGS sequence"/>
</dbReference>
<dbReference type="InterPro" id="IPR007577">
    <property type="entry name" value="GlycoTrfase_DXD_sugar-bd_CS"/>
</dbReference>
<dbReference type="PANTHER" id="PTHR12042">
    <property type="entry name" value="LACTOSYLCERAMIDE 4-ALPHA-GALACTOSYLTRANSFERASE ALPHA- 1,4-GALACTOSYLTRANSFERASE"/>
    <property type="match status" value="1"/>
</dbReference>
<dbReference type="EnsemblMetazoa" id="XM_004934036.4">
    <property type="protein sequence ID" value="XP_004934093.4"/>
    <property type="gene ID" value="LOC101745697"/>
</dbReference>
<dbReference type="GO" id="GO:0035248">
    <property type="term" value="F:alpha-1,4-N-acetylgalactosaminyltransferase activity"/>
    <property type="evidence" value="ECO:0007669"/>
    <property type="project" value="TreeGrafter"/>
</dbReference>
<dbReference type="SUPFAM" id="SSF53448">
    <property type="entry name" value="Nucleotide-diphospho-sugar transferases"/>
    <property type="match status" value="1"/>
</dbReference>
<dbReference type="PANTHER" id="PTHR12042:SF21">
    <property type="entry name" value="ALPHA1,4-GALACTOSYLTRANSFERASE 1-RELATED"/>
    <property type="match status" value="1"/>
</dbReference>
<dbReference type="AlphaFoldDB" id="A0A8R1WS47"/>
<dbReference type="GO" id="GO:0006688">
    <property type="term" value="P:glycosphingolipid biosynthetic process"/>
    <property type="evidence" value="ECO:0007669"/>
    <property type="project" value="TreeGrafter"/>
</dbReference>
<keyword evidence="1" id="KW-1133">Transmembrane helix</keyword>
<sequence>MYPVRVLRRFNCYVISLLCLVCVTIVILHTDFAPDLYFLHWESLEDNSCHYQDSNDDLPVISSSVEMPEKSIFFHETSCKSGLDSRQACAVEAAARAHPKWQVNVLISAPIKGYQRGGSLSVLRKFRNVKLWRLKIWEYAKGTPLQDMVFNGALNRTRWRISHASDLLRYLSLYKYGGVYLDLDTVVAKALDPLPKNWSARESDENVASGIMSFSRDHVGRMVANATIK</sequence>
<dbReference type="GO" id="GO:0016020">
    <property type="term" value="C:membrane"/>
    <property type="evidence" value="ECO:0007669"/>
    <property type="project" value="GOC"/>
</dbReference>
<protein>
    <recommendedName>
        <fullName evidence="4">Alpha-1,4-N-acetylglucosaminyltransferase</fullName>
    </recommendedName>
</protein>